<evidence type="ECO:0000313" key="4">
    <source>
        <dbReference type="EMBL" id="HIZ78808.1"/>
    </source>
</evidence>
<evidence type="ECO:0000256" key="1">
    <source>
        <dbReference type="ARBA" id="ARBA00022741"/>
    </source>
</evidence>
<feature type="domain" description="ABC transporter" evidence="3">
    <location>
        <begin position="256"/>
        <end position="499"/>
    </location>
</feature>
<dbReference type="CDD" id="cd03216">
    <property type="entry name" value="ABC_Carb_Monos_I"/>
    <property type="match status" value="1"/>
</dbReference>
<dbReference type="EMBL" id="DXBC01000048">
    <property type="protein sequence ID" value="HIZ78808.1"/>
    <property type="molecule type" value="Genomic_DNA"/>
</dbReference>
<organism evidence="4 5">
    <name type="scientific">Candidatus Lachnoclostridium stercorigallinarum</name>
    <dbReference type="NCBI Taxonomy" id="2838634"/>
    <lineage>
        <taxon>Bacteria</taxon>
        <taxon>Bacillati</taxon>
        <taxon>Bacillota</taxon>
        <taxon>Clostridia</taxon>
        <taxon>Lachnospirales</taxon>
        <taxon>Lachnospiraceae</taxon>
    </lineage>
</organism>
<dbReference type="InterPro" id="IPR027417">
    <property type="entry name" value="P-loop_NTPase"/>
</dbReference>
<dbReference type="PROSITE" id="PS00211">
    <property type="entry name" value="ABC_TRANSPORTER_1"/>
    <property type="match status" value="2"/>
</dbReference>
<dbReference type="SMART" id="SM00382">
    <property type="entry name" value="AAA"/>
    <property type="match status" value="1"/>
</dbReference>
<reference evidence="4" key="2">
    <citation type="submission" date="2021-04" db="EMBL/GenBank/DDBJ databases">
        <authorList>
            <person name="Gilroy R."/>
        </authorList>
    </citation>
    <scope>NUCLEOTIDE SEQUENCE</scope>
    <source>
        <strain evidence="4">ChiBcec1-1093</strain>
    </source>
</reference>
<dbReference type="Pfam" id="PF00005">
    <property type="entry name" value="ABC_tran"/>
    <property type="match status" value="2"/>
</dbReference>
<comment type="caution">
    <text evidence="4">The sequence shown here is derived from an EMBL/GenBank/DDBJ whole genome shotgun (WGS) entry which is preliminary data.</text>
</comment>
<dbReference type="InterPro" id="IPR050107">
    <property type="entry name" value="ABC_carbohydrate_import_ATPase"/>
</dbReference>
<dbReference type="Proteomes" id="UP000824101">
    <property type="component" value="Unassembled WGS sequence"/>
</dbReference>
<dbReference type="SUPFAM" id="SSF52540">
    <property type="entry name" value="P-loop containing nucleoside triphosphate hydrolases"/>
    <property type="match status" value="2"/>
</dbReference>
<dbReference type="AlphaFoldDB" id="A0A9D2GFG4"/>
<gene>
    <name evidence="4" type="ORF">IAA17_03375</name>
</gene>
<keyword evidence="1" id="KW-0547">Nucleotide-binding</keyword>
<protein>
    <submittedName>
        <fullName evidence="4">ABC transporter ATP-binding protein</fullName>
    </submittedName>
</protein>
<keyword evidence="2 4" id="KW-0067">ATP-binding</keyword>
<dbReference type="CDD" id="cd03215">
    <property type="entry name" value="ABC_Carb_Monos_II"/>
    <property type="match status" value="1"/>
</dbReference>
<dbReference type="InterPro" id="IPR003593">
    <property type="entry name" value="AAA+_ATPase"/>
</dbReference>
<reference evidence="4" key="1">
    <citation type="journal article" date="2021" name="PeerJ">
        <title>Extensive microbial diversity within the chicken gut microbiome revealed by metagenomics and culture.</title>
        <authorList>
            <person name="Gilroy R."/>
            <person name="Ravi A."/>
            <person name="Getino M."/>
            <person name="Pursley I."/>
            <person name="Horton D.L."/>
            <person name="Alikhan N.F."/>
            <person name="Baker D."/>
            <person name="Gharbi K."/>
            <person name="Hall N."/>
            <person name="Watson M."/>
            <person name="Adriaenssens E.M."/>
            <person name="Foster-Nyarko E."/>
            <person name="Jarju S."/>
            <person name="Secka A."/>
            <person name="Antonio M."/>
            <person name="Oren A."/>
            <person name="Chaudhuri R.R."/>
            <person name="La Ragione R."/>
            <person name="Hildebrand F."/>
            <person name="Pallen M.J."/>
        </authorList>
    </citation>
    <scope>NUCLEOTIDE SEQUENCE</scope>
    <source>
        <strain evidence="4">ChiBcec1-1093</strain>
    </source>
</reference>
<name>A0A9D2GFG4_9FIRM</name>
<accession>A0A9D2GFG4</accession>
<dbReference type="PANTHER" id="PTHR43790">
    <property type="entry name" value="CARBOHYDRATE TRANSPORT ATP-BINDING PROTEIN MG119-RELATED"/>
    <property type="match status" value="1"/>
</dbReference>
<dbReference type="Gene3D" id="3.40.50.300">
    <property type="entry name" value="P-loop containing nucleotide triphosphate hydrolases"/>
    <property type="match status" value="2"/>
</dbReference>
<dbReference type="GO" id="GO:0016887">
    <property type="term" value="F:ATP hydrolysis activity"/>
    <property type="evidence" value="ECO:0007669"/>
    <property type="project" value="InterPro"/>
</dbReference>
<dbReference type="PROSITE" id="PS50893">
    <property type="entry name" value="ABC_TRANSPORTER_2"/>
    <property type="match status" value="2"/>
</dbReference>
<feature type="domain" description="ABC transporter" evidence="3">
    <location>
        <begin position="5"/>
        <end position="240"/>
    </location>
</feature>
<evidence type="ECO:0000313" key="5">
    <source>
        <dbReference type="Proteomes" id="UP000824101"/>
    </source>
</evidence>
<dbReference type="InterPro" id="IPR017871">
    <property type="entry name" value="ABC_transporter-like_CS"/>
</dbReference>
<dbReference type="PANTHER" id="PTHR43790:SF4">
    <property type="entry name" value="GUANOSINE IMPORT ATP-BINDING PROTEIN NUPO"/>
    <property type="match status" value="1"/>
</dbReference>
<dbReference type="GO" id="GO:0005524">
    <property type="term" value="F:ATP binding"/>
    <property type="evidence" value="ECO:0007669"/>
    <property type="project" value="UniProtKB-KW"/>
</dbReference>
<sequence>MKLALEMEHITKIYGEVRANDDVSIQAAQGEVLCIIGENGAGKSTLMNVLYGMTRPDEGRILLNGEEVSFRSSRDAMKHRIGMVFQHFMLVKELSCLENIIIGMEPAKYFVINKKAAEGKILQLMDQYGMKVPLEKPAGSLSVGEQQKLEIIKVLYRGADIIILDEPTAVLTPQETEELFVNIRSLAASGKTVIMITHKLDEVMRVSDRIVVMRAGKVVGETKPADTDVHGLSVAMVGAEIPPMRERMETRKEKALEVRNVSWKNEDGIAVLDHLSMVINKGEILGVAGISGNGQPEMARVVTGLLRPDEGEVLLFENDITAHDRKARIEDGISFIPEDRNSTGACLSWSIEDNCIAGYQQRFTGKMNVIDRGRTQKFADELIERFHIKTPNGKLPISSLSGGNCQKVIVARETAFAPEVVVAAEPSRGVDIGAISSIHNHMIELRNSGTAILLISSSLDEIFELSDRIAVIFEGKITALFDPKQVTREEIGLYMSGAKREEAVQWERS</sequence>
<evidence type="ECO:0000259" key="3">
    <source>
        <dbReference type="PROSITE" id="PS50893"/>
    </source>
</evidence>
<dbReference type="InterPro" id="IPR003439">
    <property type="entry name" value="ABC_transporter-like_ATP-bd"/>
</dbReference>
<evidence type="ECO:0000256" key="2">
    <source>
        <dbReference type="ARBA" id="ARBA00022840"/>
    </source>
</evidence>
<proteinExistence type="predicted"/>